<evidence type="ECO:0000313" key="2">
    <source>
        <dbReference type="Proteomes" id="UP000299102"/>
    </source>
</evidence>
<name>A0A4C1YFE6_EUMVA</name>
<dbReference type="EMBL" id="BGZK01001164">
    <property type="protein sequence ID" value="GBP73167.1"/>
    <property type="molecule type" value="Genomic_DNA"/>
</dbReference>
<sequence>MLPNLRKCGAPNGMNRFEGSPCGVFVTSRPRSSQQICRVTYERVIIRTSGRPRTAGGHGRYSDETLMADYGPVACLFYKKLMNLSSKKSYHIARADDIPARHNGRAPLAACALSAAAAACAN</sequence>
<dbReference type="AlphaFoldDB" id="A0A4C1YFE6"/>
<keyword evidence="2" id="KW-1185">Reference proteome</keyword>
<gene>
    <name evidence="1" type="ORF">EVAR_59056_1</name>
</gene>
<accession>A0A4C1YFE6</accession>
<protein>
    <submittedName>
        <fullName evidence="1">Uncharacterized protein</fullName>
    </submittedName>
</protein>
<dbReference type="Proteomes" id="UP000299102">
    <property type="component" value="Unassembled WGS sequence"/>
</dbReference>
<proteinExistence type="predicted"/>
<comment type="caution">
    <text evidence="1">The sequence shown here is derived from an EMBL/GenBank/DDBJ whole genome shotgun (WGS) entry which is preliminary data.</text>
</comment>
<evidence type="ECO:0000313" key="1">
    <source>
        <dbReference type="EMBL" id="GBP73167.1"/>
    </source>
</evidence>
<reference evidence="1 2" key="1">
    <citation type="journal article" date="2019" name="Commun. Biol.">
        <title>The bagworm genome reveals a unique fibroin gene that provides high tensile strength.</title>
        <authorList>
            <person name="Kono N."/>
            <person name="Nakamura H."/>
            <person name="Ohtoshi R."/>
            <person name="Tomita M."/>
            <person name="Numata K."/>
            <person name="Arakawa K."/>
        </authorList>
    </citation>
    <scope>NUCLEOTIDE SEQUENCE [LARGE SCALE GENOMIC DNA]</scope>
</reference>
<organism evidence="1 2">
    <name type="scientific">Eumeta variegata</name>
    <name type="common">Bagworm moth</name>
    <name type="synonym">Eumeta japonica</name>
    <dbReference type="NCBI Taxonomy" id="151549"/>
    <lineage>
        <taxon>Eukaryota</taxon>
        <taxon>Metazoa</taxon>
        <taxon>Ecdysozoa</taxon>
        <taxon>Arthropoda</taxon>
        <taxon>Hexapoda</taxon>
        <taxon>Insecta</taxon>
        <taxon>Pterygota</taxon>
        <taxon>Neoptera</taxon>
        <taxon>Endopterygota</taxon>
        <taxon>Lepidoptera</taxon>
        <taxon>Glossata</taxon>
        <taxon>Ditrysia</taxon>
        <taxon>Tineoidea</taxon>
        <taxon>Psychidae</taxon>
        <taxon>Oiketicinae</taxon>
        <taxon>Eumeta</taxon>
    </lineage>
</organism>